<comment type="cofactor">
    <cofactor evidence="2">
        <name>Mg(2+)</name>
        <dbReference type="ChEBI" id="CHEBI:18420"/>
    </cofactor>
</comment>
<keyword evidence="7" id="KW-0460">Magnesium</keyword>
<evidence type="ECO:0000256" key="4">
    <source>
        <dbReference type="ARBA" id="ARBA00013106"/>
    </source>
</evidence>
<dbReference type="InterPro" id="IPR033942">
    <property type="entry name" value="IMPase"/>
</dbReference>
<comment type="caution">
    <text evidence="8">The sequence shown here is derived from an EMBL/GenBank/DDBJ whole genome shotgun (WGS) entry which is preliminary data.</text>
</comment>
<dbReference type="Gene3D" id="3.40.190.80">
    <property type="match status" value="1"/>
</dbReference>
<dbReference type="GO" id="GO:0046854">
    <property type="term" value="P:phosphatidylinositol phosphate biosynthetic process"/>
    <property type="evidence" value="ECO:0007669"/>
    <property type="project" value="InterPro"/>
</dbReference>
<evidence type="ECO:0000256" key="7">
    <source>
        <dbReference type="ARBA" id="ARBA00022842"/>
    </source>
</evidence>
<proteinExistence type="inferred from homology"/>
<gene>
    <name evidence="8" type="ORF">GM50_0605</name>
</gene>
<dbReference type="AlphaFoldDB" id="A0A094QEZ6"/>
<comment type="similarity">
    <text evidence="3">Belongs to the inositol monophosphatase superfamily.</text>
</comment>
<name>A0A094QEZ6_9ZZZZ</name>
<comment type="catalytic activity">
    <reaction evidence="1">
        <text>a myo-inositol phosphate + H2O = myo-inositol + phosphate</text>
        <dbReference type="Rhea" id="RHEA:24056"/>
        <dbReference type="ChEBI" id="CHEBI:15377"/>
        <dbReference type="ChEBI" id="CHEBI:17268"/>
        <dbReference type="ChEBI" id="CHEBI:43474"/>
        <dbReference type="ChEBI" id="CHEBI:84139"/>
        <dbReference type="EC" id="3.1.3.25"/>
    </reaction>
</comment>
<dbReference type="PROSITE" id="PS00629">
    <property type="entry name" value="IMP_1"/>
    <property type="match status" value="1"/>
</dbReference>
<dbReference type="InterPro" id="IPR020583">
    <property type="entry name" value="Inositol_monoP_metal-BS"/>
</dbReference>
<protein>
    <recommendedName>
        <fullName evidence="4">inositol-phosphate phosphatase</fullName>
        <ecNumber evidence="4">3.1.3.25</ecNumber>
    </recommendedName>
</protein>
<evidence type="ECO:0000256" key="1">
    <source>
        <dbReference type="ARBA" id="ARBA00001033"/>
    </source>
</evidence>
<dbReference type="Gene3D" id="3.30.540.10">
    <property type="entry name" value="Fructose-1,6-Bisphosphatase, subunit A, domain 1"/>
    <property type="match status" value="1"/>
</dbReference>
<dbReference type="InterPro" id="IPR020550">
    <property type="entry name" value="Inositol_monophosphatase_CS"/>
</dbReference>
<accession>A0A094QEZ6</accession>
<dbReference type="GO" id="GO:0007165">
    <property type="term" value="P:signal transduction"/>
    <property type="evidence" value="ECO:0007669"/>
    <property type="project" value="TreeGrafter"/>
</dbReference>
<dbReference type="PROSITE" id="PS00630">
    <property type="entry name" value="IMP_2"/>
    <property type="match status" value="1"/>
</dbReference>
<dbReference type="InterPro" id="IPR000760">
    <property type="entry name" value="Inositol_monophosphatase-like"/>
</dbReference>
<dbReference type="GO" id="GO:0008934">
    <property type="term" value="F:inositol monophosphate 1-phosphatase activity"/>
    <property type="evidence" value="ECO:0007669"/>
    <property type="project" value="InterPro"/>
</dbReference>
<dbReference type="SUPFAM" id="SSF56655">
    <property type="entry name" value="Carbohydrate phosphatase"/>
    <property type="match status" value="1"/>
</dbReference>
<reference evidence="8" key="1">
    <citation type="submission" date="2014-05" db="EMBL/GenBank/DDBJ databases">
        <title>Key roles for freshwater Actinobacteria revealed by deep metagenomic sequencing.</title>
        <authorList>
            <person name="Ghai R."/>
            <person name="Mizuno C.M."/>
            <person name="Picazo A."/>
            <person name="Camacho A."/>
            <person name="Rodriguez-Valera F."/>
        </authorList>
    </citation>
    <scope>NUCLEOTIDE SEQUENCE</scope>
</reference>
<dbReference type="EC" id="3.1.3.25" evidence="4"/>
<dbReference type="PANTHER" id="PTHR20854">
    <property type="entry name" value="INOSITOL MONOPHOSPHATASE"/>
    <property type="match status" value="1"/>
</dbReference>
<evidence type="ECO:0000256" key="5">
    <source>
        <dbReference type="ARBA" id="ARBA00022723"/>
    </source>
</evidence>
<dbReference type="PRINTS" id="PR00377">
    <property type="entry name" value="IMPHPHTASES"/>
</dbReference>
<organism evidence="8">
    <name type="scientific">freshwater metagenome</name>
    <dbReference type="NCBI Taxonomy" id="449393"/>
    <lineage>
        <taxon>unclassified sequences</taxon>
        <taxon>metagenomes</taxon>
        <taxon>ecological metagenomes</taxon>
    </lineage>
</organism>
<evidence type="ECO:0000256" key="2">
    <source>
        <dbReference type="ARBA" id="ARBA00001946"/>
    </source>
</evidence>
<dbReference type="CDD" id="cd01639">
    <property type="entry name" value="IMPase"/>
    <property type="match status" value="1"/>
</dbReference>
<sequence>MTPETSRLASELQQIAESVAIAAGDLLMDRPSSFKLSEKSTAIDFATQMDLKAETLIVQSLLAARPDDGIIGEEGAARKSTSGITWVIDPLDGTVNYFYGLPGWNVSIAARDSEGSLVGVVNAPTINSLWHAVRGAGAFHNGEKIRSTTQVSLDRALLGTGFAYDVAERTEQIAMVATLLPRTRDIRRMGSAAVDLCHVGMGALDGYFERGLKEWDWAAGALVATEAGAHVAHLGDGARKLTVAAGPGLFQTLQEALAGALN</sequence>
<dbReference type="GO" id="GO:0046872">
    <property type="term" value="F:metal ion binding"/>
    <property type="evidence" value="ECO:0007669"/>
    <property type="project" value="UniProtKB-KW"/>
</dbReference>
<dbReference type="Pfam" id="PF00459">
    <property type="entry name" value="Inositol_P"/>
    <property type="match status" value="1"/>
</dbReference>
<dbReference type="PANTHER" id="PTHR20854:SF4">
    <property type="entry name" value="INOSITOL-1-MONOPHOSPHATASE-RELATED"/>
    <property type="match status" value="1"/>
</dbReference>
<keyword evidence="5" id="KW-0479">Metal-binding</keyword>
<keyword evidence="6" id="KW-0378">Hydrolase</keyword>
<evidence type="ECO:0000256" key="3">
    <source>
        <dbReference type="ARBA" id="ARBA00009759"/>
    </source>
</evidence>
<evidence type="ECO:0000256" key="6">
    <source>
        <dbReference type="ARBA" id="ARBA00022801"/>
    </source>
</evidence>
<evidence type="ECO:0000313" key="8">
    <source>
        <dbReference type="EMBL" id="KGA20829.1"/>
    </source>
</evidence>
<dbReference type="GO" id="GO:0006020">
    <property type="term" value="P:inositol metabolic process"/>
    <property type="evidence" value="ECO:0007669"/>
    <property type="project" value="TreeGrafter"/>
</dbReference>
<dbReference type="EMBL" id="JNSK01000001">
    <property type="protein sequence ID" value="KGA20829.1"/>
    <property type="molecule type" value="Genomic_DNA"/>
</dbReference>